<dbReference type="PANTHER" id="PTHR45704">
    <property type="entry name" value="RAS-LIKE FAMILY MEMBER 11"/>
    <property type="match status" value="1"/>
</dbReference>
<evidence type="ECO:0000256" key="2">
    <source>
        <dbReference type="ARBA" id="ARBA00011984"/>
    </source>
</evidence>
<evidence type="ECO:0000256" key="3">
    <source>
        <dbReference type="ARBA" id="ARBA00022801"/>
    </source>
</evidence>
<dbReference type="FunFam" id="3.40.50.300:FF:001447">
    <property type="entry name" value="Ras-related protein Rab-1B"/>
    <property type="match status" value="1"/>
</dbReference>
<dbReference type="Proteomes" id="UP001162480">
    <property type="component" value="Chromosome 25"/>
</dbReference>
<dbReference type="SMART" id="SM00173">
    <property type="entry name" value="RAS"/>
    <property type="match status" value="1"/>
</dbReference>
<dbReference type="GO" id="GO:0005525">
    <property type="term" value="F:GTP binding"/>
    <property type="evidence" value="ECO:0007669"/>
    <property type="project" value="InterPro"/>
</dbReference>
<dbReference type="InterPro" id="IPR051065">
    <property type="entry name" value="Ras-related_GTPase"/>
</dbReference>
<accession>A0AA36FJ25</accession>
<reference evidence="5" key="1">
    <citation type="submission" date="2023-08" db="EMBL/GenBank/DDBJ databases">
        <authorList>
            <person name="Alioto T."/>
            <person name="Alioto T."/>
            <person name="Gomez Garrido J."/>
        </authorList>
    </citation>
    <scope>NUCLEOTIDE SEQUENCE</scope>
</reference>
<dbReference type="Pfam" id="PF00071">
    <property type="entry name" value="Ras"/>
    <property type="match status" value="1"/>
</dbReference>
<dbReference type="GO" id="GO:0003925">
    <property type="term" value="F:G protein activity"/>
    <property type="evidence" value="ECO:0007669"/>
    <property type="project" value="UniProtKB-EC"/>
</dbReference>
<dbReference type="SMART" id="SM00174">
    <property type="entry name" value="RHO"/>
    <property type="match status" value="1"/>
</dbReference>
<dbReference type="EC" id="3.6.5.2" evidence="2"/>
<dbReference type="PRINTS" id="PR00449">
    <property type="entry name" value="RASTRNSFRMNG"/>
</dbReference>
<dbReference type="AlphaFoldDB" id="A0AA36FJ25"/>
<dbReference type="SMART" id="SM00175">
    <property type="entry name" value="RAB"/>
    <property type="match status" value="1"/>
</dbReference>
<comment type="catalytic activity">
    <reaction evidence="4">
        <text>GTP + H2O = GDP + phosphate + H(+)</text>
        <dbReference type="Rhea" id="RHEA:19669"/>
        <dbReference type="ChEBI" id="CHEBI:15377"/>
        <dbReference type="ChEBI" id="CHEBI:15378"/>
        <dbReference type="ChEBI" id="CHEBI:37565"/>
        <dbReference type="ChEBI" id="CHEBI:43474"/>
        <dbReference type="ChEBI" id="CHEBI:58189"/>
        <dbReference type="EC" id="3.6.5.2"/>
    </reaction>
</comment>
<name>A0AA36FJ25_OCTVU</name>
<proteinExistence type="inferred from homology"/>
<dbReference type="InterPro" id="IPR001806">
    <property type="entry name" value="Small_GTPase"/>
</dbReference>
<keyword evidence="6" id="KW-1185">Reference proteome</keyword>
<dbReference type="InterPro" id="IPR005225">
    <property type="entry name" value="Small_GTP-bd"/>
</dbReference>
<keyword evidence="3" id="KW-0378">Hydrolase</keyword>
<dbReference type="Gene3D" id="3.40.50.300">
    <property type="entry name" value="P-loop containing nucleotide triphosphate hydrolases"/>
    <property type="match status" value="1"/>
</dbReference>
<dbReference type="InterPro" id="IPR027417">
    <property type="entry name" value="P-loop_NTPase"/>
</dbReference>
<dbReference type="PROSITE" id="PS51421">
    <property type="entry name" value="RAS"/>
    <property type="match status" value="1"/>
</dbReference>
<dbReference type="SUPFAM" id="SSF52540">
    <property type="entry name" value="P-loop containing nucleoside triphosphate hydrolases"/>
    <property type="match status" value="1"/>
</dbReference>
<organism evidence="5 6">
    <name type="scientific">Octopus vulgaris</name>
    <name type="common">Common octopus</name>
    <dbReference type="NCBI Taxonomy" id="6645"/>
    <lineage>
        <taxon>Eukaryota</taxon>
        <taxon>Metazoa</taxon>
        <taxon>Spiralia</taxon>
        <taxon>Lophotrochozoa</taxon>
        <taxon>Mollusca</taxon>
        <taxon>Cephalopoda</taxon>
        <taxon>Coleoidea</taxon>
        <taxon>Octopodiformes</taxon>
        <taxon>Octopoda</taxon>
        <taxon>Incirrata</taxon>
        <taxon>Octopodidae</taxon>
        <taxon>Octopus</taxon>
    </lineage>
</organism>
<dbReference type="EMBL" id="OX597838">
    <property type="protein sequence ID" value="CAI9740705.1"/>
    <property type="molecule type" value="Genomic_DNA"/>
</dbReference>
<comment type="similarity">
    <text evidence="1">Belongs to the small GTPase superfamily. Ras family.</text>
</comment>
<dbReference type="NCBIfam" id="TIGR00231">
    <property type="entry name" value="small_GTP"/>
    <property type="match status" value="1"/>
</dbReference>
<evidence type="ECO:0000256" key="1">
    <source>
        <dbReference type="ARBA" id="ARBA00008344"/>
    </source>
</evidence>
<protein>
    <recommendedName>
        <fullName evidence="2">small monomeric GTPase</fullName>
        <ecNumber evidence="2">3.6.5.2</ecNumber>
    </recommendedName>
</protein>
<evidence type="ECO:0000256" key="4">
    <source>
        <dbReference type="ARBA" id="ARBA00048098"/>
    </source>
</evidence>
<evidence type="ECO:0000313" key="6">
    <source>
        <dbReference type="Proteomes" id="UP001162480"/>
    </source>
</evidence>
<evidence type="ECO:0000313" key="5">
    <source>
        <dbReference type="EMBL" id="CAI9740705.1"/>
    </source>
</evidence>
<gene>
    <name evidence="5" type="ORF">OCTVUL_1B001489</name>
</gene>
<sequence>MTSGTRGKHPDSRFAVLGKPGVGKSALVVRFLTKRFIWEYDSSQERTYRHQTVIDEEQVLLEILDTAGPAKDDSIHREGLIRWADGFIVVYAVNDRDSFDEVKDIKQYLDQVKRTNVHCVLVGNKTDLLHERKVTSSEGRQLAIELSCAFFETSASDCICEISEAFQDLHRDIKRRKQMEGKPRRRSSAQQVRQAFSKMFKIQGPT</sequence>
<dbReference type="PROSITE" id="PS51419">
    <property type="entry name" value="RAB"/>
    <property type="match status" value="1"/>
</dbReference>